<gene>
    <name evidence="2" type="ORF">JOF56_010034</name>
</gene>
<evidence type="ECO:0000313" key="3">
    <source>
        <dbReference type="Proteomes" id="UP001519332"/>
    </source>
</evidence>
<reference evidence="2 3" key="1">
    <citation type="submission" date="2021-03" db="EMBL/GenBank/DDBJ databases">
        <title>Sequencing the genomes of 1000 actinobacteria strains.</title>
        <authorList>
            <person name="Klenk H.-P."/>
        </authorList>
    </citation>
    <scope>NUCLEOTIDE SEQUENCE [LARGE SCALE GENOMIC DNA]</scope>
    <source>
        <strain evidence="2 3">DSM 46670</strain>
    </source>
</reference>
<comment type="caution">
    <text evidence="2">The sequence shown here is derived from an EMBL/GenBank/DDBJ whole genome shotgun (WGS) entry which is preliminary data.</text>
</comment>
<evidence type="ECO:0000256" key="1">
    <source>
        <dbReference type="SAM" id="MobiDB-lite"/>
    </source>
</evidence>
<feature type="region of interest" description="Disordered" evidence="1">
    <location>
        <begin position="56"/>
        <end position="96"/>
    </location>
</feature>
<dbReference type="EMBL" id="JAGINW010000001">
    <property type="protein sequence ID" value="MBP2329649.1"/>
    <property type="molecule type" value="Genomic_DNA"/>
</dbReference>
<sequence length="168" mass="17171">MTTTSPDTAAGRQAALDAARLVLAGMGLSAQDLLTEPDTRSPAALWSRVRQRWSRSVSRRISSPSGIPARARVSSRSATRSASGSVAASRSPALRRREASSACGLAQYFFPPCLPFGNQFGHSGRAHGCSPASRRSSSVHRGSAGPSCGPDPPGPAGSGVSAARGPSS</sequence>
<proteinExistence type="predicted"/>
<dbReference type="RefSeq" id="WP_209646370.1">
    <property type="nucleotide sequence ID" value="NZ_JAGINW010000001.1"/>
</dbReference>
<evidence type="ECO:0000313" key="2">
    <source>
        <dbReference type="EMBL" id="MBP2329649.1"/>
    </source>
</evidence>
<feature type="region of interest" description="Disordered" evidence="1">
    <location>
        <begin position="121"/>
        <end position="168"/>
    </location>
</feature>
<keyword evidence="3" id="KW-1185">Reference proteome</keyword>
<dbReference type="Proteomes" id="UP001519332">
    <property type="component" value="Unassembled WGS sequence"/>
</dbReference>
<organism evidence="2 3">
    <name type="scientific">Kibdelosporangium banguiense</name>
    <dbReference type="NCBI Taxonomy" id="1365924"/>
    <lineage>
        <taxon>Bacteria</taxon>
        <taxon>Bacillati</taxon>
        <taxon>Actinomycetota</taxon>
        <taxon>Actinomycetes</taxon>
        <taxon>Pseudonocardiales</taxon>
        <taxon>Pseudonocardiaceae</taxon>
        <taxon>Kibdelosporangium</taxon>
    </lineage>
</organism>
<name>A0ABS4U0A0_9PSEU</name>
<feature type="compositionally biased region" description="Low complexity" evidence="1">
    <location>
        <begin position="56"/>
        <end position="92"/>
    </location>
</feature>
<accession>A0ABS4U0A0</accession>
<protein>
    <submittedName>
        <fullName evidence="2">Uncharacterized protein</fullName>
    </submittedName>
</protein>